<name>A0A1L8CVH7_9THEO</name>
<evidence type="ECO:0000313" key="4">
    <source>
        <dbReference type="EMBL" id="GAV22902.1"/>
    </source>
</evidence>
<accession>A0A1L8CVH7</accession>
<protein>
    <submittedName>
        <fullName evidence="4">Carbohydrate kinase</fullName>
    </submittedName>
</protein>
<keyword evidence="5" id="KW-1185">Reference proteome</keyword>
<evidence type="ECO:0000256" key="2">
    <source>
        <dbReference type="ARBA" id="ARBA00022777"/>
    </source>
</evidence>
<proteinExistence type="predicted"/>
<comment type="caution">
    <text evidence="4">The sequence shown here is derived from an EMBL/GenBank/DDBJ whole genome shotgun (WGS) entry which is preliminary data.</text>
</comment>
<dbReference type="PROSITE" id="PS00583">
    <property type="entry name" value="PFKB_KINASES_1"/>
    <property type="match status" value="1"/>
</dbReference>
<keyword evidence="2 4" id="KW-0418">Kinase</keyword>
<dbReference type="InterPro" id="IPR002173">
    <property type="entry name" value="Carboh/pur_kinase_PfkB_CS"/>
</dbReference>
<dbReference type="InterPro" id="IPR036390">
    <property type="entry name" value="WH_DNA-bd_sf"/>
</dbReference>
<evidence type="ECO:0000256" key="1">
    <source>
        <dbReference type="ARBA" id="ARBA00022679"/>
    </source>
</evidence>
<dbReference type="RefSeq" id="WP_075859355.1">
    <property type="nucleotide sequence ID" value="NZ_BDJK01000020.1"/>
</dbReference>
<gene>
    <name evidence="4" type="ORF">cpu_14120</name>
</gene>
<sequence length="365" mass="39717">MTRREEEILTLIRENPFINQEEIARSLGIARSSVGVHIANLMKKGKIKGRGYILASDEPEVTVIGGANIDICGYPFKELKMRDSNPGLVKMSLGGVGRNIAENLARLGVTTRLITAVGGDFYGKYILEKCREVGLNTDEILIIAGENSSVYLSVMDGQGDMAVAVAGMEILEHLTLDYFKKKLPIIGSSKVCVVDTNLPLKTLEYLLENVRGTAFFVDGVSAAKAVKLKELRGEYFAVKLNKIEAAEVTGEDLDRDAGLRKAANYFLRKGVKQVFFTLGAEGVFYSNGESQEKVVLPQVEPVNATGAGDAFTAALVYSYLRGFDIDRTAKFAAAMAVLTLMAEEAVNPEIAEEKIINKMEVLGLC</sequence>
<organism evidence="4 5">
    <name type="scientific">Carboxydothermus pertinax</name>
    <dbReference type="NCBI Taxonomy" id="870242"/>
    <lineage>
        <taxon>Bacteria</taxon>
        <taxon>Bacillati</taxon>
        <taxon>Bacillota</taxon>
        <taxon>Clostridia</taxon>
        <taxon>Thermoanaerobacterales</taxon>
        <taxon>Thermoanaerobacteraceae</taxon>
        <taxon>Carboxydothermus</taxon>
    </lineage>
</organism>
<dbReference type="SUPFAM" id="SSF46785">
    <property type="entry name" value="Winged helix' DNA-binding domain"/>
    <property type="match status" value="1"/>
</dbReference>
<dbReference type="PANTHER" id="PTHR10584">
    <property type="entry name" value="SUGAR KINASE"/>
    <property type="match status" value="1"/>
</dbReference>
<dbReference type="AlphaFoldDB" id="A0A1L8CVH7"/>
<evidence type="ECO:0000259" key="3">
    <source>
        <dbReference type="Pfam" id="PF00294"/>
    </source>
</evidence>
<dbReference type="OrthoDB" id="9806249at2"/>
<dbReference type="STRING" id="870242.cpu_14120"/>
<dbReference type="Gene3D" id="1.10.10.10">
    <property type="entry name" value="Winged helix-like DNA-binding domain superfamily/Winged helix DNA-binding domain"/>
    <property type="match status" value="1"/>
</dbReference>
<dbReference type="EMBL" id="BDJK01000020">
    <property type="protein sequence ID" value="GAV22902.1"/>
    <property type="molecule type" value="Genomic_DNA"/>
</dbReference>
<dbReference type="SUPFAM" id="SSF53613">
    <property type="entry name" value="Ribokinase-like"/>
    <property type="match status" value="1"/>
</dbReference>
<dbReference type="InterPro" id="IPR011611">
    <property type="entry name" value="PfkB_dom"/>
</dbReference>
<evidence type="ECO:0000313" key="5">
    <source>
        <dbReference type="Proteomes" id="UP000187485"/>
    </source>
</evidence>
<dbReference type="CDD" id="cd01941">
    <property type="entry name" value="YeiC_kinase_like"/>
    <property type="match status" value="1"/>
</dbReference>
<dbReference type="Pfam" id="PF13412">
    <property type="entry name" value="HTH_24"/>
    <property type="match status" value="1"/>
</dbReference>
<feature type="domain" description="Carbohydrate kinase PfkB" evidence="3">
    <location>
        <begin position="60"/>
        <end position="347"/>
    </location>
</feature>
<dbReference type="GO" id="GO:0016301">
    <property type="term" value="F:kinase activity"/>
    <property type="evidence" value="ECO:0007669"/>
    <property type="project" value="UniProtKB-KW"/>
</dbReference>
<dbReference type="InterPro" id="IPR029056">
    <property type="entry name" value="Ribokinase-like"/>
</dbReference>
<dbReference type="InterPro" id="IPR036388">
    <property type="entry name" value="WH-like_DNA-bd_sf"/>
</dbReference>
<reference evidence="5" key="1">
    <citation type="submission" date="2016-12" db="EMBL/GenBank/DDBJ databases">
        <title>Draft Genome Sequences od Carboxydothermus pertinax and islandicus, Hydrogenogenic Carboxydotrophic Bacteria.</title>
        <authorList>
            <person name="Fukuyama Y."/>
            <person name="Ohmae K."/>
            <person name="Yoneda Y."/>
            <person name="Yoshida T."/>
            <person name="Sako Y."/>
        </authorList>
    </citation>
    <scope>NUCLEOTIDE SEQUENCE [LARGE SCALE GENOMIC DNA]</scope>
    <source>
        <strain evidence="5">Ug1</strain>
    </source>
</reference>
<dbReference type="Gene3D" id="3.40.1190.20">
    <property type="match status" value="1"/>
</dbReference>
<dbReference type="Proteomes" id="UP000187485">
    <property type="component" value="Unassembled WGS sequence"/>
</dbReference>
<keyword evidence="1" id="KW-0808">Transferase</keyword>
<dbReference type="Pfam" id="PF00294">
    <property type="entry name" value="PfkB"/>
    <property type="match status" value="1"/>
</dbReference>
<dbReference type="PANTHER" id="PTHR10584:SF166">
    <property type="entry name" value="RIBOKINASE"/>
    <property type="match status" value="1"/>
</dbReference>